<comment type="caution">
    <text evidence="1">The sequence shown here is derived from an EMBL/GenBank/DDBJ whole genome shotgun (WGS) entry which is preliminary data.</text>
</comment>
<reference evidence="1 2" key="1">
    <citation type="journal article" date="2017" name="Mol. Plant">
        <title>The Genome of Medicinal Plant Macleaya cordata Provides New Insights into Benzylisoquinoline Alkaloids Metabolism.</title>
        <authorList>
            <person name="Liu X."/>
            <person name="Liu Y."/>
            <person name="Huang P."/>
            <person name="Ma Y."/>
            <person name="Qing Z."/>
            <person name="Tang Q."/>
            <person name="Cao H."/>
            <person name="Cheng P."/>
            <person name="Zheng Y."/>
            <person name="Yuan Z."/>
            <person name="Zhou Y."/>
            <person name="Liu J."/>
            <person name="Tang Z."/>
            <person name="Zhuo Y."/>
            <person name="Zhang Y."/>
            <person name="Yu L."/>
            <person name="Huang J."/>
            <person name="Yang P."/>
            <person name="Peng Q."/>
            <person name="Zhang J."/>
            <person name="Jiang W."/>
            <person name="Zhang Z."/>
            <person name="Lin K."/>
            <person name="Ro D.K."/>
            <person name="Chen X."/>
            <person name="Xiong X."/>
            <person name="Shang Y."/>
            <person name="Huang S."/>
            <person name="Zeng J."/>
        </authorList>
    </citation>
    <scope>NUCLEOTIDE SEQUENCE [LARGE SCALE GENOMIC DNA]</scope>
    <source>
        <strain evidence="2">cv. BLH2017</strain>
        <tissue evidence="1">Root</tissue>
    </source>
</reference>
<keyword evidence="2" id="KW-1185">Reference proteome</keyword>
<proteinExistence type="predicted"/>
<dbReference type="EMBL" id="MVGT01003688">
    <property type="protein sequence ID" value="OVA03412.1"/>
    <property type="molecule type" value="Genomic_DNA"/>
</dbReference>
<organism evidence="1 2">
    <name type="scientific">Macleaya cordata</name>
    <name type="common">Five-seeded plume-poppy</name>
    <name type="synonym">Bocconia cordata</name>
    <dbReference type="NCBI Taxonomy" id="56857"/>
    <lineage>
        <taxon>Eukaryota</taxon>
        <taxon>Viridiplantae</taxon>
        <taxon>Streptophyta</taxon>
        <taxon>Embryophyta</taxon>
        <taxon>Tracheophyta</taxon>
        <taxon>Spermatophyta</taxon>
        <taxon>Magnoliopsida</taxon>
        <taxon>Ranunculales</taxon>
        <taxon>Papaveraceae</taxon>
        <taxon>Papaveroideae</taxon>
        <taxon>Macleaya</taxon>
    </lineage>
</organism>
<evidence type="ECO:0000313" key="2">
    <source>
        <dbReference type="Proteomes" id="UP000195402"/>
    </source>
</evidence>
<name>A0A200PYV3_MACCD</name>
<sequence length="99" mass="11315">MALVIHIGTATWIKEENNDFDDYEMHLSPEEQQAMQESFKYFNWEEHKDGTRKYVAKEDASTRRSTRDIVVDVTTVAIGEGNPPGTLLEDIPAVGFILR</sequence>
<dbReference type="Proteomes" id="UP000195402">
    <property type="component" value="Unassembled WGS sequence"/>
</dbReference>
<dbReference type="AlphaFoldDB" id="A0A200PYV3"/>
<dbReference type="InParanoid" id="A0A200PYV3"/>
<accession>A0A200PYV3</accession>
<protein>
    <submittedName>
        <fullName evidence="1">Uncharacterized protein</fullName>
    </submittedName>
</protein>
<gene>
    <name evidence="1" type="ORF">BVC80_205g48</name>
</gene>
<evidence type="ECO:0000313" key="1">
    <source>
        <dbReference type="EMBL" id="OVA03412.1"/>
    </source>
</evidence>